<dbReference type="AlphaFoldDB" id="A0A2S0K4B4"/>
<dbReference type="PROSITE" id="PS00216">
    <property type="entry name" value="SUGAR_TRANSPORT_1"/>
    <property type="match status" value="1"/>
</dbReference>
<dbReference type="CDD" id="cd17325">
    <property type="entry name" value="MFS_MdtG_SLC18_like"/>
    <property type="match status" value="1"/>
</dbReference>
<gene>
    <name evidence="9" type="ORF">LS41612_18820</name>
</gene>
<dbReference type="EMBL" id="CP019980">
    <property type="protein sequence ID" value="AVK98207.1"/>
    <property type="molecule type" value="Genomic_DNA"/>
</dbReference>
<evidence type="ECO:0000313" key="9">
    <source>
        <dbReference type="EMBL" id="AVK98207.1"/>
    </source>
</evidence>
<feature type="transmembrane region" description="Helical" evidence="7">
    <location>
        <begin position="54"/>
        <end position="80"/>
    </location>
</feature>
<keyword evidence="6 7" id="KW-0472">Membrane</keyword>
<evidence type="ECO:0000256" key="4">
    <source>
        <dbReference type="ARBA" id="ARBA00022692"/>
    </source>
</evidence>
<reference evidence="9 10" key="1">
    <citation type="submission" date="2017-03" db="EMBL/GenBank/DDBJ databases">
        <title>The whole genome sequencing and assembly of Lysinibacillus sphaericus DSM 28T strain.</title>
        <authorList>
            <person name="Lee Y.-J."/>
            <person name="Yi H."/>
            <person name="Bahn Y.-S."/>
            <person name="Kim J.F."/>
            <person name="Lee D.-W."/>
        </authorList>
    </citation>
    <scope>NUCLEOTIDE SEQUENCE [LARGE SCALE GENOMIC DNA]</scope>
    <source>
        <strain evidence="9 10">DSM 28</strain>
    </source>
</reference>
<keyword evidence="3" id="KW-0813">Transport</keyword>
<keyword evidence="4 7" id="KW-0812">Transmembrane</keyword>
<dbReference type="InterPro" id="IPR005829">
    <property type="entry name" value="Sugar_transporter_CS"/>
</dbReference>
<dbReference type="Proteomes" id="UP000238825">
    <property type="component" value="Chromosome"/>
</dbReference>
<name>A0A2S0K4B4_LYSSH</name>
<evidence type="ECO:0000256" key="6">
    <source>
        <dbReference type="ARBA" id="ARBA00023136"/>
    </source>
</evidence>
<dbReference type="InterPro" id="IPR011701">
    <property type="entry name" value="MFS"/>
</dbReference>
<evidence type="ECO:0000256" key="2">
    <source>
        <dbReference type="ARBA" id="ARBA00007520"/>
    </source>
</evidence>
<keyword evidence="5 7" id="KW-1133">Transmembrane helix</keyword>
<evidence type="ECO:0000259" key="8">
    <source>
        <dbReference type="PROSITE" id="PS50850"/>
    </source>
</evidence>
<evidence type="ECO:0000313" key="10">
    <source>
        <dbReference type="Proteomes" id="UP000238825"/>
    </source>
</evidence>
<dbReference type="GO" id="GO:0005886">
    <property type="term" value="C:plasma membrane"/>
    <property type="evidence" value="ECO:0007669"/>
    <property type="project" value="UniProtKB-SubCell"/>
</dbReference>
<feature type="transmembrane region" description="Helical" evidence="7">
    <location>
        <begin position="228"/>
        <end position="252"/>
    </location>
</feature>
<dbReference type="InterPro" id="IPR020846">
    <property type="entry name" value="MFS_dom"/>
</dbReference>
<organism evidence="9 10">
    <name type="scientific">Lysinibacillus sphaericus</name>
    <name type="common">Bacillus sphaericus</name>
    <dbReference type="NCBI Taxonomy" id="1421"/>
    <lineage>
        <taxon>Bacteria</taxon>
        <taxon>Bacillati</taxon>
        <taxon>Bacillota</taxon>
        <taxon>Bacilli</taxon>
        <taxon>Bacillales</taxon>
        <taxon>Bacillaceae</taxon>
        <taxon>Lysinibacillus</taxon>
    </lineage>
</organism>
<dbReference type="InterPro" id="IPR001958">
    <property type="entry name" value="Tet-R_TetA/multi-R_MdtG-like"/>
</dbReference>
<sequence length="414" mass="44544">MIDFSNVLIVNKGGYSMTQQKSNKAALYILMFNMFIAMGSIGIIIPVMPEYLKIFGAAGQVLGMLIATFALAQFVFSPIAGNLSDRYGRKNLIIFGLIVTGLGQISFGLSTDVWMLFVARFLGGLGSAFVAPPIMAFVADVTTYEERGKGMGMLGAAMSLGFMIGPGIGGFLSKVSLHFPFFTAGGAAIIASILSVFLLPSTKPTAAQKAQKQENLAKQMVRSVKMPYFVMLIIMLVFSFGIANFQTTLSLFVTDKFNYTPADIAILLTVGGAFGVIVQMFVITPLFKRFGEMKVVLVNLFIAAVAIYAILFVSGFALILIVATVFSTATTLIRPAVNTLISKLAENEQGFAAGLNNAYMSLGNMIGPALAGVLFDWNINSPYIFGAIILMACFFLALIWTLKKAPHLMQPDSK</sequence>
<feature type="transmembrane region" description="Helical" evidence="7">
    <location>
        <begin position="117"/>
        <end position="139"/>
    </location>
</feature>
<comment type="similarity">
    <text evidence="2">Belongs to the major facilitator superfamily. TCR/Tet family.</text>
</comment>
<proteinExistence type="inferred from homology"/>
<feature type="transmembrane region" description="Helical" evidence="7">
    <location>
        <begin position="25"/>
        <end position="48"/>
    </location>
</feature>
<feature type="transmembrane region" description="Helical" evidence="7">
    <location>
        <begin position="179"/>
        <end position="199"/>
    </location>
</feature>
<dbReference type="Pfam" id="PF07690">
    <property type="entry name" value="MFS_1"/>
    <property type="match status" value="1"/>
</dbReference>
<dbReference type="InterPro" id="IPR036259">
    <property type="entry name" value="MFS_trans_sf"/>
</dbReference>
<feature type="transmembrane region" description="Helical" evidence="7">
    <location>
        <begin position="151"/>
        <end position="173"/>
    </location>
</feature>
<protein>
    <submittedName>
        <fullName evidence="9">MFS transporter</fullName>
    </submittedName>
</protein>
<dbReference type="PANTHER" id="PTHR23504">
    <property type="entry name" value="MAJOR FACILITATOR SUPERFAMILY DOMAIN-CONTAINING PROTEIN 10"/>
    <property type="match status" value="1"/>
</dbReference>
<dbReference type="GO" id="GO:0022857">
    <property type="term" value="F:transmembrane transporter activity"/>
    <property type="evidence" value="ECO:0007669"/>
    <property type="project" value="InterPro"/>
</dbReference>
<dbReference type="SUPFAM" id="SSF103473">
    <property type="entry name" value="MFS general substrate transporter"/>
    <property type="match status" value="1"/>
</dbReference>
<accession>A0A2S0K4B4</accession>
<evidence type="ECO:0000256" key="1">
    <source>
        <dbReference type="ARBA" id="ARBA00004651"/>
    </source>
</evidence>
<comment type="subcellular location">
    <subcellularLocation>
        <location evidence="1">Cell membrane</location>
        <topology evidence="1">Multi-pass membrane protein</topology>
    </subcellularLocation>
</comment>
<evidence type="ECO:0000256" key="3">
    <source>
        <dbReference type="ARBA" id="ARBA00022448"/>
    </source>
</evidence>
<feature type="transmembrane region" description="Helical" evidence="7">
    <location>
        <begin position="92"/>
        <end position="111"/>
    </location>
</feature>
<feature type="transmembrane region" description="Helical" evidence="7">
    <location>
        <begin position="295"/>
        <end position="326"/>
    </location>
</feature>
<feature type="domain" description="Major facilitator superfamily (MFS) profile" evidence="8">
    <location>
        <begin position="26"/>
        <end position="404"/>
    </location>
</feature>
<evidence type="ECO:0000256" key="7">
    <source>
        <dbReference type="SAM" id="Phobius"/>
    </source>
</evidence>
<feature type="transmembrane region" description="Helical" evidence="7">
    <location>
        <begin position="383"/>
        <end position="402"/>
    </location>
</feature>
<dbReference type="Gene3D" id="1.20.1250.20">
    <property type="entry name" value="MFS general substrate transporter like domains"/>
    <property type="match status" value="1"/>
</dbReference>
<dbReference type="PROSITE" id="PS50850">
    <property type="entry name" value="MFS"/>
    <property type="match status" value="1"/>
</dbReference>
<evidence type="ECO:0000256" key="5">
    <source>
        <dbReference type="ARBA" id="ARBA00022989"/>
    </source>
</evidence>
<feature type="transmembrane region" description="Helical" evidence="7">
    <location>
        <begin position="264"/>
        <end position="283"/>
    </location>
</feature>
<dbReference type="PRINTS" id="PR01035">
    <property type="entry name" value="TCRTETA"/>
</dbReference>
<dbReference type="PANTHER" id="PTHR23504:SF115">
    <property type="entry name" value="MULTIDRUG RESISTANCE PROTEIN 2"/>
    <property type="match status" value="1"/>
</dbReference>